<evidence type="ECO:0000256" key="3">
    <source>
        <dbReference type="ARBA" id="ARBA00009699"/>
    </source>
</evidence>
<dbReference type="EMBL" id="LBBL01000159">
    <property type="protein sequence ID" value="KKF94469.1"/>
    <property type="molecule type" value="Genomic_DNA"/>
</dbReference>
<feature type="transmembrane region" description="Helical" evidence="11">
    <location>
        <begin position="433"/>
        <end position="455"/>
    </location>
</feature>
<dbReference type="InterPro" id="IPR005198">
    <property type="entry name" value="Glyco_hydro_76"/>
</dbReference>
<dbReference type="InterPro" id="IPR008928">
    <property type="entry name" value="6-hairpin_glycosidase_sf"/>
</dbReference>
<dbReference type="Pfam" id="PF03663">
    <property type="entry name" value="Glyco_hydro_76"/>
    <property type="match status" value="1"/>
</dbReference>
<dbReference type="OrthoDB" id="4187847at2759"/>
<gene>
    <name evidence="13" type="primary">DCW1_2</name>
    <name evidence="13" type="ORF">CFO_g3173</name>
</gene>
<keyword evidence="11" id="KW-1133">Transmembrane helix</keyword>
<keyword evidence="6 10" id="KW-0378">Hydrolase</keyword>
<dbReference type="Gene3D" id="1.50.10.20">
    <property type="match status" value="1"/>
</dbReference>
<comment type="catalytic activity">
    <reaction evidence="1 10">
        <text>Random hydrolysis of (1-&gt;6)-alpha-D-mannosidic linkages in unbranched (1-&gt;6)-mannans.</text>
        <dbReference type="EC" id="3.2.1.101"/>
    </reaction>
</comment>
<keyword evidence="9 10" id="KW-0326">Glycosidase</keyword>
<feature type="signal peptide" evidence="12">
    <location>
        <begin position="1"/>
        <end position="21"/>
    </location>
</feature>
<organism evidence="13 14">
    <name type="scientific">Ceratocystis fimbriata f. sp. platani</name>
    <dbReference type="NCBI Taxonomy" id="88771"/>
    <lineage>
        <taxon>Eukaryota</taxon>
        <taxon>Fungi</taxon>
        <taxon>Dikarya</taxon>
        <taxon>Ascomycota</taxon>
        <taxon>Pezizomycotina</taxon>
        <taxon>Sordariomycetes</taxon>
        <taxon>Hypocreomycetidae</taxon>
        <taxon>Microascales</taxon>
        <taxon>Ceratocystidaceae</taxon>
        <taxon>Ceratocystis</taxon>
    </lineage>
</organism>
<keyword evidence="7 11" id="KW-0472">Membrane</keyword>
<keyword evidence="5 12" id="KW-0732">Signal</keyword>
<evidence type="ECO:0000256" key="1">
    <source>
        <dbReference type="ARBA" id="ARBA00001452"/>
    </source>
</evidence>
<accession>A0A0F8DES6</accession>
<dbReference type="GO" id="GO:0016052">
    <property type="term" value="P:carbohydrate catabolic process"/>
    <property type="evidence" value="ECO:0007669"/>
    <property type="project" value="InterPro"/>
</dbReference>
<dbReference type="PANTHER" id="PTHR12145:SF41">
    <property type="entry name" value="MANNAN ENDO-1,6-ALPHA-MANNOSIDASE"/>
    <property type="match status" value="1"/>
</dbReference>
<protein>
    <recommendedName>
        <fullName evidence="4 10">Mannan endo-1,6-alpha-mannosidase</fullName>
        <ecNumber evidence="4 10">3.2.1.101</ecNumber>
    </recommendedName>
</protein>
<dbReference type="GO" id="GO:0012505">
    <property type="term" value="C:endomembrane system"/>
    <property type="evidence" value="ECO:0007669"/>
    <property type="project" value="UniProtKB-SubCell"/>
</dbReference>
<evidence type="ECO:0000256" key="11">
    <source>
        <dbReference type="SAM" id="Phobius"/>
    </source>
</evidence>
<reference evidence="13 14" key="1">
    <citation type="submission" date="2015-04" db="EMBL/GenBank/DDBJ databases">
        <title>Genome sequence of Ceratocystis platani, a major pathogen of plane trees.</title>
        <authorList>
            <person name="Belbahri L."/>
        </authorList>
    </citation>
    <scope>NUCLEOTIDE SEQUENCE [LARGE SCALE GENOMIC DNA]</scope>
    <source>
        <strain evidence="13 14">CFO</strain>
    </source>
</reference>
<dbReference type="EC" id="3.2.1.101" evidence="4 10"/>
<comment type="caution">
    <text evidence="13">The sequence shown here is derived from an EMBL/GenBank/DDBJ whole genome shotgun (WGS) entry which is preliminary data.</text>
</comment>
<proteinExistence type="inferred from homology"/>
<evidence type="ECO:0000256" key="9">
    <source>
        <dbReference type="ARBA" id="ARBA00023295"/>
    </source>
</evidence>
<evidence type="ECO:0000256" key="2">
    <source>
        <dbReference type="ARBA" id="ARBA00004308"/>
    </source>
</evidence>
<keyword evidence="11" id="KW-0812">Transmembrane</keyword>
<dbReference type="PIRSF" id="PIRSF016302">
    <property type="entry name" value="Man_a_manosd"/>
    <property type="match status" value="1"/>
</dbReference>
<evidence type="ECO:0000313" key="14">
    <source>
        <dbReference type="Proteomes" id="UP000034841"/>
    </source>
</evidence>
<dbReference type="GO" id="GO:0008496">
    <property type="term" value="F:mannan endo-1,6-alpha-mannosidase activity"/>
    <property type="evidence" value="ECO:0007669"/>
    <property type="project" value="UniProtKB-UniRule"/>
</dbReference>
<comment type="subcellular location">
    <subcellularLocation>
        <location evidence="2">Endomembrane system</location>
    </subcellularLocation>
</comment>
<sequence length="458" mass="49877">MRFSVATIAGMAGLLLQPAAAIDVNFDDTQSVLDAASTISYGLLKFYTGNNTGDVDGNLPSPYYWWEAGAMFGTLVDYWWLTNDTSNNDAVKRALMHQVGGDNNYMPENQTRSLGNDDQGFWALAAMSAAESGFENPPSDKPQWLALVQAVFNDYASRWDEASCSGGLRWQIYTFNAGYNYKNTISNGCFFNIAARLARYTGNSSYSDWAAKIWNWEKDLLFINTDWEVEDGAHTDDECKDMTKVLWSYNFGIHMHAAANMYNVTGDQTWLDATNGILKKTTELFFRENVVYEPACEPFGTCNNDQRSFKTYLLRWMAQTAQLVSSTASTIQPLLLASGKAAAATCTGTADGFKGIDNTACGQKWYTGSFDGINGVGEQMASLAAVMYNLYPSSHLPLSAASGGTSTGNVDAGGSSTNADGKTLSKITTGDKVGAAFLTMLVISGLLGGMFFVFYESM</sequence>
<evidence type="ECO:0000256" key="8">
    <source>
        <dbReference type="ARBA" id="ARBA00023180"/>
    </source>
</evidence>
<dbReference type="Proteomes" id="UP000034841">
    <property type="component" value="Unassembled WGS sequence"/>
</dbReference>
<evidence type="ECO:0000256" key="12">
    <source>
        <dbReference type="SAM" id="SignalP"/>
    </source>
</evidence>
<dbReference type="SUPFAM" id="SSF48208">
    <property type="entry name" value="Six-hairpin glycosidases"/>
    <property type="match status" value="1"/>
</dbReference>
<evidence type="ECO:0000256" key="6">
    <source>
        <dbReference type="ARBA" id="ARBA00022801"/>
    </source>
</evidence>
<dbReference type="GO" id="GO:0009272">
    <property type="term" value="P:fungal-type cell wall biogenesis"/>
    <property type="evidence" value="ECO:0007669"/>
    <property type="project" value="TreeGrafter"/>
</dbReference>
<evidence type="ECO:0000256" key="4">
    <source>
        <dbReference type="ARBA" id="ARBA00012350"/>
    </source>
</evidence>
<dbReference type="InterPro" id="IPR014480">
    <property type="entry name" value="Mannan-1_6-alpha_mannosidase"/>
</dbReference>
<dbReference type="PANTHER" id="PTHR12145">
    <property type="entry name" value="MANNAN ENDO-1,6-ALPHA-MANNOSIDASE DCW1"/>
    <property type="match status" value="1"/>
</dbReference>
<name>A0A0F8DES6_CERFI</name>
<evidence type="ECO:0000256" key="7">
    <source>
        <dbReference type="ARBA" id="ARBA00023136"/>
    </source>
</evidence>
<dbReference type="FunFam" id="1.50.10.20:FF:000006">
    <property type="entry name" value="Mannan endo-1,6-alpha-mannosidase"/>
    <property type="match status" value="1"/>
</dbReference>
<evidence type="ECO:0000256" key="10">
    <source>
        <dbReference type="PIRNR" id="PIRNR016302"/>
    </source>
</evidence>
<feature type="chain" id="PRO_5002528413" description="Mannan endo-1,6-alpha-mannosidase" evidence="12">
    <location>
        <begin position="22"/>
        <end position="458"/>
    </location>
</feature>
<dbReference type="AlphaFoldDB" id="A0A0F8DES6"/>
<evidence type="ECO:0000313" key="13">
    <source>
        <dbReference type="EMBL" id="KKF94469.1"/>
    </source>
</evidence>
<comment type="similarity">
    <text evidence="3 10">Belongs to the glycosyl hydrolase 76 family.</text>
</comment>
<keyword evidence="8" id="KW-0325">Glycoprotein</keyword>
<keyword evidence="14" id="KW-1185">Reference proteome</keyword>
<evidence type="ECO:0000256" key="5">
    <source>
        <dbReference type="ARBA" id="ARBA00022729"/>
    </source>
</evidence>